<dbReference type="AlphaFoldDB" id="F6GV88"/>
<protein>
    <submittedName>
        <fullName evidence="1">Uncharacterized protein</fullName>
    </submittedName>
</protein>
<name>F6GV88_VITVI</name>
<dbReference type="STRING" id="29760.F6GV88"/>
<proteinExistence type="predicted"/>
<dbReference type="Proteomes" id="UP000009183">
    <property type="component" value="Chromosome 15"/>
</dbReference>
<reference evidence="2" key="1">
    <citation type="journal article" date="2007" name="Nature">
        <title>The grapevine genome sequence suggests ancestral hexaploidization in major angiosperm phyla.</title>
        <authorList>
            <consortium name="The French-Italian Public Consortium for Grapevine Genome Characterization."/>
            <person name="Jaillon O."/>
            <person name="Aury J.-M."/>
            <person name="Noel B."/>
            <person name="Policriti A."/>
            <person name="Clepet C."/>
            <person name="Casagrande A."/>
            <person name="Choisne N."/>
            <person name="Aubourg S."/>
            <person name="Vitulo N."/>
            <person name="Jubin C."/>
            <person name="Vezzi A."/>
            <person name="Legeai F."/>
            <person name="Hugueney P."/>
            <person name="Dasilva C."/>
            <person name="Horner D."/>
            <person name="Mica E."/>
            <person name="Jublot D."/>
            <person name="Poulain J."/>
            <person name="Bruyere C."/>
            <person name="Billault A."/>
            <person name="Segurens B."/>
            <person name="Gouyvenoux M."/>
            <person name="Ugarte E."/>
            <person name="Cattonaro F."/>
            <person name="Anthouard V."/>
            <person name="Vico V."/>
            <person name="Del Fabbro C."/>
            <person name="Alaux M."/>
            <person name="Di Gaspero G."/>
            <person name="Dumas V."/>
            <person name="Felice N."/>
            <person name="Paillard S."/>
            <person name="Juman I."/>
            <person name="Moroldo M."/>
            <person name="Scalabrin S."/>
            <person name="Canaguier A."/>
            <person name="Le Clainche I."/>
            <person name="Malacrida G."/>
            <person name="Durand E."/>
            <person name="Pesole G."/>
            <person name="Laucou V."/>
            <person name="Chatelet P."/>
            <person name="Merdinoglu D."/>
            <person name="Delledonne M."/>
            <person name="Pezzotti M."/>
            <person name="Lecharny A."/>
            <person name="Scarpelli C."/>
            <person name="Artiguenave F."/>
            <person name="Pe M.E."/>
            <person name="Valle G."/>
            <person name="Morgante M."/>
            <person name="Caboche M."/>
            <person name="Adam-Blondon A.-F."/>
            <person name="Weissenbach J."/>
            <person name="Quetier F."/>
            <person name="Wincker P."/>
        </authorList>
    </citation>
    <scope>NUCLEOTIDE SEQUENCE [LARGE SCALE GENOMIC DNA]</scope>
    <source>
        <strain evidence="2">cv. Pinot noir / PN40024</strain>
    </source>
</reference>
<dbReference type="HOGENOM" id="CLU_2799192_0_0_1"/>
<dbReference type="PaxDb" id="29760-VIT_15s0021g01990.t01"/>
<dbReference type="EMBL" id="FN594952">
    <property type="protein sequence ID" value="CCB43871.1"/>
    <property type="molecule type" value="Genomic_DNA"/>
</dbReference>
<dbReference type="InParanoid" id="F6GV88"/>
<gene>
    <name evidence="1" type="ordered locus">VIT_15s0021g01990</name>
</gene>
<keyword evidence="2" id="KW-1185">Reference proteome</keyword>
<sequence>MTWISVAQDAKLQQPVCPKQSVASDDVAEEGMRGVGKEWKWSRRDVREKYRSHLTGALESRRFCELWM</sequence>
<evidence type="ECO:0000313" key="2">
    <source>
        <dbReference type="Proteomes" id="UP000009183"/>
    </source>
</evidence>
<organism evidence="1 2">
    <name type="scientific">Vitis vinifera</name>
    <name type="common">Grape</name>
    <dbReference type="NCBI Taxonomy" id="29760"/>
    <lineage>
        <taxon>Eukaryota</taxon>
        <taxon>Viridiplantae</taxon>
        <taxon>Streptophyta</taxon>
        <taxon>Embryophyta</taxon>
        <taxon>Tracheophyta</taxon>
        <taxon>Spermatophyta</taxon>
        <taxon>Magnoliopsida</taxon>
        <taxon>eudicotyledons</taxon>
        <taxon>Gunneridae</taxon>
        <taxon>Pentapetalae</taxon>
        <taxon>rosids</taxon>
        <taxon>Vitales</taxon>
        <taxon>Vitaceae</taxon>
        <taxon>Viteae</taxon>
        <taxon>Vitis</taxon>
    </lineage>
</organism>
<evidence type="ECO:0000313" key="1">
    <source>
        <dbReference type="EMBL" id="CCB43871.1"/>
    </source>
</evidence>
<accession>F6GV88</accession>